<dbReference type="Pfam" id="PF00142">
    <property type="entry name" value="Fer4_NifH"/>
    <property type="match status" value="1"/>
</dbReference>
<dbReference type="InterPro" id="IPR027417">
    <property type="entry name" value="P-loop_NTPase"/>
</dbReference>
<sequence>MRKIMREIAVYGKGGIGKSTLSANLSAALALAGRKVLQIGCDPKHDSTRLLTHGREMPTVLDYMRVTNPLDYRLEEVLAHGFSGVGCVEAGGPNPGVGCAGRGIISTFEFLDRFRLKERYDTVVYDVLGDVVCGGFAVPIRKEYADTIFIVTSGEFMALYAANNILRGVRNYDNEEKRIAGILYNRRNIEGEDDRVARFAGAVGLSVCAVIPRSDSFTRAERGKMTVMEQGSDKAIMSIFSGLAQALISGCALHEAKPLTDNELEAIVLGSISSTGGPLSGPDSLPASVTEEPSAAGPPPEIGLTDPNRYLSKNILRSEPLHGCAFNGAMSVGAQISDAVILAHSPKSCTHIMYQTISSAGRRTLFERGALLPVSLAPNLESTDMGEAEMIFGGMEKLEEKILELKARQPRAIVVVSACPAGIIGDDIGRTRRFSEPGLPVVTLKTDGNLAGDYLQGMLMAYTSLARQVIRKDVPTLPDTVNIVFEKFIVTNTNDNFQTIGSLLSRLGVRVNCRFLCETTFDSLETFCTAQLNLLAYKDYTGKLLEDFFTREYGSVFLDRAFPVGFAETEDWLRDVAAFFGRPAAAEGIIEEHKELYAREVEALKADLAGKRLMIITYNHELDWILKTALDVGIDIVKIGVFNFSQDEGFRTRLDAAFNVVENYDRGERDQDIAAYKPDILLTNYASSLADEPFVADTIPMCPDVGFHSGLVLARRWARLLKLNLKGEWRQDELLFRQYYAG</sequence>
<evidence type="ECO:0000256" key="10">
    <source>
        <dbReference type="ARBA" id="ARBA00023014"/>
    </source>
</evidence>
<comment type="caution">
    <text evidence="15">The sequence shown here is derived from an EMBL/GenBank/DDBJ whole genome shotgun (WGS) entry which is preliminary data.</text>
</comment>
<dbReference type="PROSITE" id="PS51026">
    <property type="entry name" value="NIFH_FRXC_3"/>
    <property type="match status" value="1"/>
</dbReference>
<accession>A0A0W1JC19</accession>
<comment type="cofactor">
    <cofactor evidence="1">
        <name>[4Fe-4S] cluster</name>
        <dbReference type="ChEBI" id="CHEBI:49883"/>
    </cofactor>
</comment>
<keyword evidence="12" id="KW-0560">Oxidoreductase</keyword>
<keyword evidence="8 12" id="KW-0067">ATP-binding</keyword>
<evidence type="ECO:0000256" key="11">
    <source>
        <dbReference type="ARBA" id="ARBA00047967"/>
    </source>
</evidence>
<dbReference type="Pfam" id="PF00148">
    <property type="entry name" value="Oxidored_nitro"/>
    <property type="match status" value="1"/>
</dbReference>
<evidence type="ECO:0000256" key="2">
    <source>
        <dbReference type="ARBA" id="ARBA00002234"/>
    </source>
</evidence>
<gene>
    <name evidence="15" type="ORF">AT727_13345</name>
</gene>
<dbReference type="EC" id="1.18.6.1" evidence="5"/>
<evidence type="ECO:0000256" key="3">
    <source>
        <dbReference type="ARBA" id="ARBA00005504"/>
    </source>
</evidence>
<evidence type="ECO:0000313" key="15">
    <source>
        <dbReference type="EMBL" id="KTE89377.1"/>
    </source>
</evidence>
<evidence type="ECO:0000256" key="4">
    <source>
        <dbReference type="ARBA" id="ARBA00011738"/>
    </source>
</evidence>
<proteinExistence type="inferred from homology"/>
<protein>
    <recommendedName>
        <fullName evidence="5">nitrogenase</fullName>
        <ecNumber evidence="5">1.18.6.1</ecNumber>
    </recommendedName>
</protein>
<dbReference type="Gene3D" id="3.40.50.12380">
    <property type="entry name" value="Nitrogenase MoFe cofactor biosynthesis protein NifE, C-terminal"/>
    <property type="match status" value="1"/>
</dbReference>
<name>A0A0W1JC19_DESHA</name>
<keyword evidence="10 12" id="KW-0411">Iron-sulfur</keyword>
<comment type="similarity">
    <text evidence="3 12">Belongs to the NifH/BchL/ChlL family.</text>
</comment>
<evidence type="ECO:0000256" key="12">
    <source>
        <dbReference type="RuleBase" id="RU003688"/>
    </source>
</evidence>
<keyword evidence="12" id="KW-0004">4Fe-4S</keyword>
<dbReference type="PRINTS" id="PR00091">
    <property type="entry name" value="NITROGNASEII"/>
</dbReference>
<dbReference type="SUPFAM" id="SSF52540">
    <property type="entry name" value="P-loop containing nucleoside triphosphate hydrolases"/>
    <property type="match status" value="1"/>
</dbReference>
<dbReference type="GO" id="GO:0046872">
    <property type="term" value="F:metal ion binding"/>
    <property type="evidence" value="ECO:0007669"/>
    <property type="project" value="UniProtKB-KW"/>
</dbReference>
<keyword evidence="7 12" id="KW-0547">Nucleotide-binding</keyword>
<evidence type="ECO:0000256" key="7">
    <source>
        <dbReference type="ARBA" id="ARBA00022741"/>
    </source>
</evidence>
<evidence type="ECO:0000256" key="9">
    <source>
        <dbReference type="ARBA" id="ARBA00023004"/>
    </source>
</evidence>
<comment type="subunit">
    <text evidence="4">Homodimer.</text>
</comment>
<evidence type="ECO:0000256" key="6">
    <source>
        <dbReference type="ARBA" id="ARBA00022723"/>
    </source>
</evidence>
<evidence type="ECO:0000256" key="8">
    <source>
        <dbReference type="ARBA" id="ARBA00022840"/>
    </source>
</evidence>
<dbReference type="PANTHER" id="PTHR42864:SF2">
    <property type="entry name" value="LIGHT-INDEPENDENT PROTOCHLOROPHYLLIDE REDUCTASE IRON-SULFUR ATP-BINDING PROTEIN"/>
    <property type="match status" value="1"/>
</dbReference>
<organism evidence="15 16">
    <name type="scientific">Desulfitobacterium hafniense</name>
    <name type="common">Desulfitobacterium frappieri</name>
    <dbReference type="NCBI Taxonomy" id="49338"/>
    <lineage>
        <taxon>Bacteria</taxon>
        <taxon>Bacillati</taxon>
        <taxon>Bacillota</taxon>
        <taxon>Clostridia</taxon>
        <taxon>Eubacteriales</taxon>
        <taxon>Desulfitobacteriaceae</taxon>
        <taxon>Desulfitobacterium</taxon>
    </lineage>
</organism>
<dbReference type="InterPro" id="IPR030655">
    <property type="entry name" value="NifH/chlL_CS"/>
</dbReference>
<dbReference type="SUPFAM" id="SSF53807">
    <property type="entry name" value="Helical backbone' metal receptor"/>
    <property type="match status" value="1"/>
</dbReference>
<feature type="region of interest" description="Disordered" evidence="13">
    <location>
        <begin position="275"/>
        <end position="307"/>
    </location>
</feature>
<dbReference type="InterPro" id="IPR000392">
    <property type="entry name" value="NifH/frxC"/>
</dbReference>
<dbReference type="GO" id="GO:0016163">
    <property type="term" value="F:nitrogenase activity"/>
    <property type="evidence" value="ECO:0007669"/>
    <property type="project" value="UniProtKB-EC"/>
</dbReference>
<dbReference type="Gene3D" id="3.40.50.300">
    <property type="entry name" value="P-loop containing nucleotide triphosphate hydrolases"/>
    <property type="match status" value="1"/>
</dbReference>
<evidence type="ECO:0000256" key="5">
    <source>
        <dbReference type="ARBA" id="ARBA00012773"/>
    </source>
</evidence>
<feature type="domain" description="Nitrogenase/oxidoreductase component 1" evidence="14">
    <location>
        <begin position="324"/>
        <end position="721"/>
    </location>
</feature>
<evidence type="ECO:0000256" key="13">
    <source>
        <dbReference type="SAM" id="MobiDB-lite"/>
    </source>
</evidence>
<dbReference type="GO" id="GO:0005524">
    <property type="term" value="F:ATP binding"/>
    <property type="evidence" value="ECO:0007669"/>
    <property type="project" value="UniProtKB-KW"/>
</dbReference>
<reference evidence="15 16" key="1">
    <citation type="submission" date="2015-12" db="EMBL/GenBank/DDBJ databases">
        <title>Draft Genome Sequence of Desulfitobacterium hafniense Strain DH, a Sulfate-reducing Bacterium Isolated from Paddy Soils.</title>
        <authorList>
            <person name="Bao P."/>
            <person name="Zhang X."/>
            <person name="Li G."/>
        </authorList>
    </citation>
    <scope>NUCLEOTIDE SEQUENCE [LARGE SCALE GENOMIC DNA]</scope>
    <source>
        <strain evidence="15 16">DH</strain>
    </source>
</reference>
<dbReference type="EMBL" id="LOCK01000083">
    <property type="protein sequence ID" value="KTE89377.1"/>
    <property type="molecule type" value="Genomic_DNA"/>
</dbReference>
<dbReference type="PROSITE" id="PS00692">
    <property type="entry name" value="NIFH_FRXC_2"/>
    <property type="match status" value="1"/>
</dbReference>
<dbReference type="PANTHER" id="PTHR42864">
    <property type="entry name" value="LIGHT-INDEPENDENT PROTOCHLOROPHYLLIDE REDUCTASE IRON-SULFUR ATP-BINDING PROTEIN"/>
    <property type="match status" value="1"/>
</dbReference>
<dbReference type="InterPro" id="IPR000510">
    <property type="entry name" value="Nase/OxRdtase_comp1"/>
</dbReference>
<keyword evidence="9 12" id="KW-0408">Iron</keyword>
<comment type="catalytic activity">
    <reaction evidence="11">
        <text>N2 + 8 reduced [2Fe-2S]-[ferredoxin] + 16 ATP + 16 H2O = H2 + 8 oxidized [2Fe-2S]-[ferredoxin] + 2 NH4(+) + 16 ADP + 16 phosphate + 6 H(+)</text>
        <dbReference type="Rhea" id="RHEA:21448"/>
        <dbReference type="Rhea" id="RHEA-COMP:10000"/>
        <dbReference type="Rhea" id="RHEA-COMP:10001"/>
        <dbReference type="ChEBI" id="CHEBI:15377"/>
        <dbReference type="ChEBI" id="CHEBI:15378"/>
        <dbReference type="ChEBI" id="CHEBI:17997"/>
        <dbReference type="ChEBI" id="CHEBI:18276"/>
        <dbReference type="ChEBI" id="CHEBI:28938"/>
        <dbReference type="ChEBI" id="CHEBI:30616"/>
        <dbReference type="ChEBI" id="CHEBI:33737"/>
        <dbReference type="ChEBI" id="CHEBI:33738"/>
        <dbReference type="ChEBI" id="CHEBI:43474"/>
        <dbReference type="ChEBI" id="CHEBI:456216"/>
        <dbReference type="EC" id="1.18.6.1"/>
    </reaction>
</comment>
<evidence type="ECO:0000313" key="16">
    <source>
        <dbReference type="Proteomes" id="UP000054623"/>
    </source>
</evidence>
<dbReference type="OrthoDB" id="9778641at2"/>
<dbReference type="AlphaFoldDB" id="A0A0W1JC19"/>
<dbReference type="PROSITE" id="PS00746">
    <property type="entry name" value="NIFH_FRXC_1"/>
    <property type="match status" value="1"/>
</dbReference>
<dbReference type="GO" id="GO:0051539">
    <property type="term" value="F:4 iron, 4 sulfur cluster binding"/>
    <property type="evidence" value="ECO:0007669"/>
    <property type="project" value="UniProtKB-KW"/>
</dbReference>
<keyword evidence="6 12" id="KW-0479">Metal-binding</keyword>
<evidence type="ECO:0000259" key="14">
    <source>
        <dbReference type="Pfam" id="PF00148"/>
    </source>
</evidence>
<evidence type="ECO:0000256" key="1">
    <source>
        <dbReference type="ARBA" id="ARBA00001966"/>
    </source>
</evidence>
<dbReference type="Gene3D" id="3.40.50.1980">
    <property type="entry name" value="Nitrogenase molybdenum iron protein domain"/>
    <property type="match status" value="1"/>
</dbReference>
<dbReference type="Proteomes" id="UP000054623">
    <property type="component" value="Unassembled WGS sequence"/>
</dbReference>
<comment type="function">
    <text evidence="2">The key enzymatic reactions in nitrogen fixation are catalyzed by the nitrogenase complex, which has 2 components: the iron protein and the molybdenum-iron protein.</text>
</comment>